<keyword evidence="3 8" id="KW-0812">Transmembrane</keyword>
<reference evidence="10" key="1">
    <citation type="submission" date="2013-09" db="EMBL/GenBank/DDBJ databases">
        <title>The Genome Sequence of Anopheles maculatus species B.</title>
        <authorList>
            <consortium name="The Broad Institute Genomics Platform"/>
            <person name="Neafsey D.E."/>
            <person name="Besansky N."/>
            <person name="Howell P."/>
            <person name="Walton C."/>
            <person name="Young S.K."/>
            <person name="Zeng Q."/>
            <person name="Gargeya S."/>
            <person name="Fitzgerald M."/>
            <person name="Haas B."/>
            <person name="Abouelleil A."/>
            <person name="Allen A.W."/>
            <person name="Alvarado L."/>
            <person name="Arachchi H.M."/>
            <person name="Berlin A.M."/>
            <person name="Chapman S.B."/>
            <person name="Gainer-Dewar J."/>
            <person name="Goldberg J."/>
            <person name="Griggs A."/>
            <person name="Gujja S."/>
            <person name="Hansen M."/>
            <person name="Howarth C."/>
            <person name="Imamovic A."/>
            <person name="Ireland A."/>
            <person name="Larimer J."/>
            <person name="McCowan C."/>
            <person name="Murphy C."/>
            <person name="Pearson M."/>
            <person name="Poon T.W."/>
            <person name="Priest M."/>
            <person name="Roberts A."/>
            <person name="Saif S."/>
            <person name="Shea T."/>
            <person name="Sisk P."/>
            <person name="Sykes S."/>
            <person name="Wortman J."/>
            <person name="Nusbaum C."/>
            <person name="Birren B."/>
        </authorList>
    </citation>
    <scope>NUCLEOTIDE SEQUENCE [LARGE SCALE GENOMIC DNA]</scope>
    <source>
        <strain evidence="10">maculatus3</strain>
    </source>
</reference>
<keyword evidence="4 8" id="KW-1133">Transmembrane helix</keyword>
<evidence type="ECO:0000313" key="9">
    <source>
        <dbReference type="EnsemblMetazoa" id="AMAM008808-PA"/>
    </source>
</evidence>
<dbReference type="Gene3D" id="1.20.1640.10">
    <property type="entry name" value="Multidrug efflux transporter AcrB transmembrane domain"/>
    <property type="match status" value="1"/>
</dbReference>
<evidence type="ECO:0000256" key="3">
    <source>
        <dbReference type="ARBA" id="ARBA00022692"/>
    </source>
</evidence>
<feature type="transmembrane region" description="Helical" evidence="8">
    <location>
        <begin position="50"/>
        <end position="73"/>
    </location>
</feature>
<proteinExistence type="inferred from homology"/>
<feature type="compositionally biased region" description="Low complexity" evidence="7">
    <location>
        <begin position="283"/>
        <end position="310"/>
    </location>
</feature>
<dbReference type="GO" id="GO:0005886">
    <property type="term" value="C:plasma membrane"/>
    <property type="evidence" value="ECO:0007669"/>
    <property type="project" value="TreeGrafter"/>
</dbReference>
<feature type="region of interest" description="Disordered" evidence="7">
    <location>
        <begin position="276"/>
        <end position="310"/>
    </location>
</feature>
<comment type="similarity">
    <text evidence="2">Belongs to the patched family.</text>
</comment>
<feature type="region of interest" description="Disordered" evidence="7">
    <location>
        <begin position="118"/>
        <end position="155"/>
    </location>
</feature>
<sequence>GFITSIGNRDRRVKLALEHCFAPIVHGVITSALAIFMLSTSSFEFVVRHFFWLLLSAIVIGALNGLFFFPILLSMIGPGAEVIPLQYANRISTPSPPPKRINKLSSGKPIVLNNKRSSCSRSCSKPHHHHKHNNVNLSNEPSLTTITEEPQSWKSSASSIASMHEKTTGGSVGHHRQSAGLVGGGGGGAAAGIGGGLPSSTSLGGSMMGDGNLGGVYSHPHAHHYHHHHHQQAPELQSIVLQPEVTVETHHHGGEHQNTKVTATANIKVELVTPGRATRMMHTTASSTSSNASSTGSTSSSTGSSGSASS</sequence>
<dbReference type="GO" id="GO:0097108">
    <property type="term" value="F:hedgehog family protein binding"/>
    <property type="evidence" value="ECO:0007669"/>
    <property type="project" value="TreeGrafter"/>
</dbReference>
<dbReference type="GO" id="GO:0005119">
    <property type="term" value="F:smoothened binding"/>
    <property type="evidence" value="ECO:0007669"/>
    <property type="project" value="TreeGrafter"/>
</dbReference>
<dbReference type="Proteomes" id="UP000075901">
    <property type="component" value="Unassembled WGS sequence"/>
</dbReference>
<dbReference type="GO" id="GO:0045879">
    <property type="term" value="P:negative regulation of smoothened signaling pathway"/>
    <property type="evidence" value="ECO:0007669"/>
    <property type="project" value="TreeGrafter"/>
</dbReference>
<accession>A0A182SKY1</accession>
<dbReference type="PANTHER" id="PTHR46022">
    <property type="entry name" value="PROTEIN PATCHED"/>
    <property type="match status" value="1"/>
</dbReference>
<keyword evidence="10" id="KW-1185">Reference proteome</keyword>
<reference evidence="9" key="2">
    <citation type="submission" date="2020-05" db="UniProtKB">
        <authorList>
            <consortium name="EnsemblMetazoa"/>
        </authorList>
    </citation>
    <scope>IDENTIFICATION</scope>
    <source>
        <strain evidence="9">maculatus3</strain>
    </source>
</reference>
<evidence type="ECO:0000256" key="4">
    <source>
        <dbReference type="ARBA" id="ARBA00022989"/>
    </source>
</evidence>
<evidence type="ECO:0000256" key="8">
    <source>
        <dbReference type="SAM" id="Phobius"/>
    </source>
</evidence>
<dbReference type="GO" id="GO:0008158">
    <property type="term" value="F:hedgehog receptor activity"/>
    <property type="evidence" value="ECO:0007669"/>
    <property type="project" value="TreeGrafter"/>
</dbReference>
<feature type="compositionally biased region" description="Basic residues" evidence="7">
    <location>
        <begin position="124"/>
        <end position="133"/>
    </location>
</feature>
<keyword evidence="6" id="KW-0325">Glycoprotein</keyword>
<dbReference type="VEuPathDB" id="VectorBase:AMAM008808"/>
<evidence type="ECO:0000256" key="2">
    <source>
        <dbReference type="ARBA" id="ARBA00005585"/>
    </source>
</evidence>
<evidence type="ECO:0008006" key="11">
    <source>
        <dbReference type="Google" id="ProtNLM"/>
    </source>
</evidence>
<feature type="compositionally biased region" description="Polar residues" evidence="7">
    <location>
        <begin position="140"/>
        <end position="150"/>
    </location>
</feature>
<feature type="transmembrane region" description="Helical" evidence="8">
    <location>
        <begin position="20"/>
        <end position="38"/>
    </location>
</feature>
<dbReference type="SUPFAM" id="SSF82866">
    <property type="entry name" value="Multidrug efflux transporter AcrB transmembrane domain"/>
    <property type="match status" value="1"/>
</dbReference>
<protein>
    <recommendedName>
        <fullName evidence="11">SSD domain-containing protein</fullName>
    </recommendedName>
</protein>
<name>A0A182SKY1_9DIPT</name>
<evidence type="ECO:0000313" key="10">
    <source>
        <dbReference type="Proteomes" id="UP000075901"/>
    </source>
</evidence>
<evidence type="ECO:0000256" key="1">
    <source>
        <dbReference type="ARBA" id="ARBA00004141"/>
    </source>
</evidence>
<evidence type="ECO:0000256" key="6">
    <source>
        <dbReference type="ARBA" id="ARBA00023180"/>
    </source>
</evidence>
<dbReference type="EnsemblMetazoa" id="AMAM008808-RA">
    <property type="protein sequence ID" value="AMAM008808-PA"/>
    <property type="gene ID" value="AMAM008808"/>
</dbReference>
<organism evidence="9 10">
    <name type="scientific">Anopheles maculatus</name>
    <dbReference type="NCBI Taxonomy" id="74869"/>
    <lineage>
        <taxon>Eukaryota</taxon>
        <taxon>Metazoa</taxon>
        <taxon>Ecdysozoa</taxon>
        <taxon>Arthropoda</taxon>
        <taxon>Hexapoda</taxon>
        <taxon>Insecta</taxon>
        <taxon>Pterygota</taxon>
        <taxon>Neoptera</taxon>
        <taxon>Endopterygota</taxon>
        <taxon>Diptera</taxon>
        <taxon>Nematocera</taxon>
        <taxon>Culicoidea</taxon>
        <taxon>Culicidae</taxon>
        <taxon>Anophelinae</taxon>
        <taxon>Anopheles</taxon>
        <taxon>Anopheles maculatus group</taxon>
    </lineage>
</organism>
<dbReference type="PANTHER" id="PTHR46022:SF1">
    <property type="entry name" value="PROTEIN PATCHED"/>
    <property type="match status" value="1"/>
</dbReference>
<dbReference type="AlphaFoldDB" id="A0A182SKY1"/>
<evidence type="ECO:0000256" key="7">
    <source>
        <dbReference type="SAM" id="MobiDB-lite"/>
    </source>
</evidence>
<comment type="subcellular location">
    <subcellularLocation>
        <location evidence="1">Membrane</location>
        <topology evidence="1">Multi-pass membrane protein</topology>
    </subcellularLocation>
</comment>
<evidence type="ECO:0000256" key="5">
    <source>
        <dbReference type="ARBA" id="ARBA00023136"/>
    </source>
</evidence>
<keyword evidence="5 8" id="KW-0472">Membrane</keyword>